<dbReference type="RefSeq" id="WP_147221925.1">
    <property type="nucleotide sequence ID" value="NZ_CAJGYY010000001.1"/>
</dbReference>
<dbReference type="NCBIfam" id="TIGR03558">
    <property type="entry name" value="oxido_grp_1"/>
    <property type="match status" value="1"/>
</dbReference>
<evidence type="ECO:0000313" key="4">
    <source>
        <dbReference type="EMBL" id="TXD97942.1"/>
    </source>
</evidence>
<keyword evidence="5" id="KW-1185">Reference proteome</keyword>
<dbReference type="PANTHER" id="PTHR30137:SF6">
    <property type="entry name" value="LUCIFERASE-LIKE MONOOXYGENASE"/>
    <property type="match status" value="1"/>
</dbReference>
<accession>A0A5C7A3Z6</accession>
<dbReference type="GO" id="GO:0016705">
    <property type="term" value="F:oxidoreductase activity, acting on paired donors, with incorporation or reduction of molecular oxygen"/>
    <property type="evidence" value="ECO:0007669"/>
    <property type="project" value="InterPro"/>
</dbReference>
<dbReference type="FunFam" id="3.20.20.30:FF:000002">
    <property type="entry name" value="LLM class flavin-dependent oxidoreductase"/>
    <property type="match status" value="1"/>
</dbReference>
<feature type="domain" description="Luciferase-like" evidence="3">
    <location>
        <begin position="26"/>
        <end position="299"/>
    </location>
</feature>
<dbReference type="AlphaFoldDB" id="A0A5C7A3Z6"/>
<dbReference type="OrthoDB" id="9780518at2"/>
<dbReference type="Proteomes" id="UP000321903">
    <property type="component" value="Unassembled WGS sequence"/>
</dbReference>
<dbReference type="InterPro" id="IPR019949">
    <property type="entry name" value="CmoO-like"/>
</dbReference>
<name>A0A5C7A3Z6_9GAMM</name>
<dbReference type="Gene3D" id="3.20.20.30">
    <property type="entry name" value="Luciferase-like domain"/>
    <property type="match status" value="1"/>
</dbReference>
<dbReference type="SUPFAM" id="SSF51679">
    <property type="entry name" value="Bacterial luciferase-like"/>
    <property type="match status" value="1"/>
</dbReference>
<organism evidence="4 5">
    <name type="scientific">Psychrobacter frigidicola</name>
    <dbReference type="NCBI Taxonomy" id="45611"/>
    <lineage>
        <taxon>Bacteria</taxon>
        <taxon>Pseudomonadati</taxon>
        <taxon>Pseudomonadota</taxon>
        <taxon>Gammaproteobacteria</taxon>
        <taxon>Moraxellales</taxon>
        <taxon>Moraxellaceae</taxon>
        <taxon>Psychrobacter</taxon>
    </lineage>
</organism>
<evidence type="ECO:0000313" key="5">
    <source>
        <dbReference type="Proteomes" id="UP000321903"/>
    </source>
</evidence>
<evidence type="ECO:0000259" key="3">
    <source>
        <dbReference type="Pfam" id="PF00296"/>
    </source>
</evidence>
<gene>
    <name evidence="4" type="ORF">ES754_03010</name>
</gene>
<evidence type="ECO:0000256" key="1">
    <source>
        <dbReference type="ARBA" id="ARBA00007789"/>
    </source>
</evidence>
<dbReference type="InterPro" id="IPR036661">
    <property type="entry name" value="Luciferase-like_sf"/>
</dbReference>
<comment type="similarity">
    <text evidence="1">To bacterial alkanal monooxygenase alpha and beta chains.</text>
</comment>
<comment type="caution">
    <text evidence="4">The sequence shown here is derived from an EMBL/GenBank/DDBJ whole genome shotgun (WGS) entry which is preliminary data.</text>
</comment>
<dbReference type="InterPro" id="IPR050766">
    <property type="entry name" value="Bact_Lucif_Oxidored"/>
</dbReference>
<sequence>MTDINTNKIPLSFLDLAPVPTGKTIADGITQTVEIAQKAEEVGLNRYWMAEHHNMAGIASAATSVLLSHIGSQTEHIRIGSGGIMLPNHAPLVVAEQFGTLQALYGDRIDLGLGRAPGTDGATFQALRRQMQDAERFPQDVQELLYLLGDGTDNSPVQAFPGAKSNVPIWILGSSLFGATLAAHLGLPYVFASHFAPQMLEHAITTYREQFQPSAYLDKPYVMLAANLFLADDDATANYHFTSAQQSFVHLLRNERGQMPKPIENMNAIWSPAEKMAVDKALAVSFIGSVETIQPKIAEFITKYQPDELIVTANVHDQTARLHSLSLVPQLNLFTLQSTAALA</sequence>
<proteinExistence type="predicted"/>
<dbReference type="Pfam" id="PF00296">
    <property type="entry name" value="Bac_luciferase"/>
    <property type="match status" value="1"/>
</dbReference>
<dbReference type="InterPro" id="IPR011251">
    <property type="entry name" value="Luciferase-like_dom"/>
</dbReference>
<evidence type="ECO:0000256" key="2">
    <source>
        <dbReference type="ARBA" id="ARBA00074555"/>
    </source>
</evidence>
<dbReference type="GO" id="GO:0005829">
    <property type="term" value="C:cytosol"/>
    <property type="evidence" value="ECO:0007669"/>
    <property type="project" value="TreeGrafter"/>
</dbReference>
<reference evidence="4 5" key="1">
    <citation type="submission" date="2019-08" db="EMBL/GenBank/DDBJ databases">
        <title>Genome sequence of Psychrobacter frigidicola ACAM304 (type strain).</title>
        <authorList>
            <person name="Bowman J.P."/>
        </authorList>
    </citation>
    <scope>NUCLEOTIDE SEQUENCE [LARGE SCALE GENOMIC DNA]</scope>
    <source>
        <strain evidence="4 5">ACAM 304</strain>
    </source>
</reference>
<protein>
    <recommendedName>
        <fullName evidence="2">Luciferase-like monooxygenase</fullName>
    </recommendedName>
</protein>
<dbReference type="EMBL" id="VORZ01000001">
    <property type="protein sequence ID" value="TXD97942.1"/>
    <property type="molecule type" value="Genomic_DNA"/>
</dbReference>
<dbReference type="PANTHER" id="PTHR30137">
    <property type="entry name" value="LUCIFERASE-LIKE MONOOXYGENASE"/>
    <property type="match status" value="1"/>
</dbReference>